<proteinExistence type="inferred from homology"/>
<dbReference type="PROSITE" id="PS00595">
    <property type="entry name" value="AA_TRANSFER_CLASS_5"/>
    <property type="match status" value="1"/>
</dbReference>
<evidence type="ECO:0000256" key="1">
    <source>
        <dbReference type="ARBA" id="ARBA00001933"/>
    </source>
</evidence>
<dbReference type="SUPFAM" id="SSF53383">
    <property type="entry name" value="PLP-dependent transferases"/>
    <property type="match status" value="1"/>
</dbReference>
<dbReference type="InterPro" id="IPR010969">
    <property type="entry name" value="Cys_dSase-rel_unknwn_funct"/>
</dbReference>
<keyword evidence="4" id="KW-0663">Pyridoxal phosphate</keyword>
<dbReference type="InterPro" id="IPR020578">
    <property type="entry name" value="Aminotrans_V_PyrdxlP_BS"/>
</dbReference>
<sequence>MARERIYLDNAATSWPKPASVVEAVQHHMTELGACAGRSGYREANEVERLIGDTRKQIAYLFGTHSQEHVIFGYNGTDMLNLALHGFLQRGDHVITTTVEHNSILRPLSTMKRMLEIEVTHVEAGEDSRVSVDAIENAIQDNTRLVALTHVSNVTGAIQPVEEIFQVAKNRGVRMLVDAAQSAGHLDLNLGETPVDMVAFSGHKGLLGPLGTGAMILQPEVAELLHSQRQGGTGTKSESDEQPNELPAKFESGNANVTGILGLRAGVEYIREQTVTALHRHTMQNVSRLIEGLQSMPQVRILGPQNLEHRTEVVSIQVDSFDPHELATALDSAFGVQCRAGLHCAPLMHQHLGTLGSGGTLRFSLSIFTTAEQIDRTLEAMQAIVR</sequence>
<dbReference type="InterPro" id="IPR000192">
    <property type="entry name" value="Aminotrans_V_dom"/>
</dbReference>
<dbReference type="OrthoDB" id="9804366at2"/>
<comment type="catalytic activity">
    <reaction evidence="5">
        <text>(sulfur carrier)-H + L-cysteine = (sulfur carrier)-SH + L-alanine</text>
        <dbReference type="Rhea" id="RHEA:43892"/>
        <dbReference type="Rhea" id="RHEA-COMP:14737"/>
        <dbReference type="Rhea" id="RHEA-COMP:14739"/>
        <dbReference type="ChEBI" id="CHEBI:29917"/>
        <dbReference type="ChEBI" id="CHEBI:35235"/>
        <dbReference type="ChEBI" id="CHEBI:57972"/>
        <dbReference type="ChEBI" id="CHEBI:64428"/>
        <dbReference type="EC" id="2.8.1.7"/>
    </reaction>
</comment>
<protein>
    <recommendedName>
        <fullName evidence="3">cysteine desulfurase</fullName>
        <ecNumber evidence="3">2.8.1.7</ecNumber>
    </recommendedName>
</protein>
<dbReference type="PANTHER" id="PTHR43586">
    <property type="entry name" value="CYSTEINE DESULFURASE"/>
    <property type="match status" value="1"/>
</dbReference>
<evidence type="ECO:0000256" key="6">
    <source>
        <dbReference type="RuleBase" id="RU004504"/>
    </source>
</evidence>
<dbReference type="InterPro" id="IPR015424">
    <property type="entry name" value="PyrdxlP-dep_Trfase"/>
</dbReference>
<feature type="region of interest" description="Disordered" evidence="7">
    <location>
        <begin position="227"/>
        <end position="251"/>
    </location>
</feature>
<dbReference type="EMBL" id="CP036289">
    <property type="protein sequence ID" value="QDU76373.1"/>
    <property type="molecule type" value="Genomic_DNA"/>
</dbReference>
<dbReference type="AlphaFoldDB" id="A0A518CAW8"/>
<evidence type="ECO:0000256" key="7">
    <source>
        <dbReference type="SAM" id="MobiDB-lite"/>
    </source>
</evidence>
<evidence type="ECO:0000313" key="10">
    <source>
        <dbReference type="Proteomes" id="UP000318626"/>
    </source>
</evidence>
<dbReference type="PANTHER" id="PTHR43586:SF4">
    <property type="entry name" value="ISOPENICILLIN N EPIMERASE"/>
    <property type="match status" value="1"/>
</dbReference>
<dbReference type="RefSeq" id="WP_144974436.1">
    <property type="nucleotide sequence ID" value="NZ_CP036289.1"/>
</dbReference>
<accession>A0A518CAW8</accession>
<evidence type="ECO:0000256" key="4">
    <source>
        <dbReference type="ARBA" id="ARBA00022898"/>
    </source>
</evidence>
<evidence type="ECO:0000313" key="9">
    <source>
        <dbReference type="EMBL" id="QDU76373.1"/>
    </source>
</evidence>
<dbReference type="Pfam" id="PF00266">
    <property type="entry name" value="Aminotran_5"/>
    <property type="match status" value="1"/>
</dbReference>
<dbReference type="PIRSF" id="PIRSF005572">
    <property type="entry name" value="NifS"/>
    <property type="match status" value="1"/>
</dbReference>
<comment type="cofactor">
    <cofactor evidence="1 6">
        <name>pyridoxal 5'-phosphate</name>
        <dbReference type="ChEBI" id="CHEBI:597326"/>
    </cofactor>
</comment>
<dbReference type="Gene3D" id="3.90.1150.10">
    <property type="entry name" value="Aspartate Aminotransferase, domain 1"/>
    <property type="match status" value="1"/>
</dbReference>
<evidence type="ECO:0000256" key="2">
    <source>
        <dbReference type="ARBA" id="ARBA00010447"/>
    </source>
</evidence>
<dbReference type="Proteomes" id="UP000318626">
    <property type="component" value="Chromosome"/>
</dbReference>
<dbReference type="KEGG" id="bvo:Pan97_34210"/>
<comment type="similarity">
    <text evidence="2">Belongs to the class-V pyridoxal-phosphate-dependent aminotransferase family. Csd subfamily.</text>
</comment>
<keyword evidence="10" id="KW-1185">Reference proteome</keyword>
<evidence type="ECO:0000256" key="5">
    <source>
        <dbReference type="ARBA" id="ARBA00050776"/>
    </source>
</evidence>
<name>A0A518CAW8_9BACT</name>
<dbReference type="InterPro" id="IPR015421">
    <property type="entry name" value="PyrdxlP-dep_Trfase_major"/>
</dbReference>
<feature type="domain" description="Aminotransferase class V" evidence="8">
    <location>
        <begin position="6"/>
        <end position="376"/>
    </location>
</feature>
<keyword evidence="9" id="KW-0808">Transferase</keyword>
<evidence type="ECO:0000259" key="8">
    <source>
        <dbReference type="Pfam" id="PF00266"/>
    </source>
</evidence>
<reference evidence="10" key="1">
    <citation type="submission" date="2019-02" db="EMBL/GenBank/DDBJ databases">
        <title>Deep-cultivation of Planctomycetes and their phenomic and genomic characterization uncovers novel biology.</title>
        <authorList>
            <person name="Wiegand S."/>
            <person name="Jogler M."/>
            <person name="Boedeker C."/>
            <person name="Pinto D."/>
            <person name="Vollmers J."/>
            <person name="Rivas-Marin E."/>
            <person name="Kohn T."/>
            <person name="Peeters S.H."/>
            <person name="Heuer A."/>
            <person name="Rast P."/>
            <person name="Oberbeckmann S."/>
            <person name="Bunk B."/>
            <person name="Jeske O."/>
            <person name="Meyerdierks A."/>
            <person name="Storesund J.E."/>
            <person name="Kallscheuer N."/>
            <person name="Luecker S."/>
            <person name="Lage O.M."/>
            <person name="Pohl T."/>
            <person name="Merkel B.J."/>
            <person name="Hornburger P."/>
            <person name="Mueller R.-W."/>
            <person name="Bruemmer F."/>
            <person name="Labrenz M."/>
            <person name="Spormann A.M."/>
            <person name="Op den Camp H."/>
            <person name="Overmann J."/>
            <person name="Amann R."/>
            <person name="Jetten M.S.M."/>
            <person name="Mascher T."/>
            <person name="Medema M.H."/>
            <person name="Devos D.P."/>
            <person name="Kaster A.-K."/>
            <person name="Ovreas L."/>
            <person name="Rohde M."/>
            <person name="Galperin M.Y."/>
            <person name="Jogler C."/>
        </authorList>
    </citation>
    <scope>NUCLEOTIDE SEQUENCE [LARGE SCALE GENOMIC DNA]</scope>
    <source>
        <strain evidence="10">Pan97</strain>
    </source>
</reference>
<dbReference type="GO" id="GO:0031071">
    <property type="term" value="F:cysteine desulfurase activity"/>
    <property type="evidence" value="ECO:0007669"/>
    <property type="project" value="UniProtKB-EC"/>
</dbReference>
<gene>
    <name evidence="9" type="primary">csd_2</name>
    <name evidence="9" type="ORF">Pan97_34210</name>
</gene>
<dbReference type="NCBIfam" id="TIGR01977">
    <property type="entry name" value="am_tr_V_EF2568"/>
    <property type="match status" value="1"/>
</dbReference>
<dbReference type="InterPro" id="IPR015422">
    <property type="entry name" value="PyrdxlP-dep_Trfase_small"/>
</dbReference>
<organism evidence="9 10">
    <name type="scientific">Bremerella volcania</name>
    <dbReference type="NCBI Taxonomy" id="2527984"/>
    <lineage>
        <taxon>Bacteria</taxon>
        <taxon>Pseudomonadati</taxon>
        <taxon>Planctomycetota</taxon>
        <taxon>Planctomycetia</taxon>
        <taxon>Pirellulales</taxon>
        <taxon>Pirellulaceae</taxon>
        <taxon>Bremerella</taxon>
    </lineage>
</organism>
<dbReference type="InterPro" id="IPR016454">
    <property type="entry name" value="Cysteine_dSase"/>
</dbReference>
<evidence type="ECO:0000256" key="3">
    <source>
        <dbReference type="ARBA" id="ARBA00012239"/>
    </source>
</evidence>
<dbReference type="EC" id="2.8.1.7" evidence="3"/>
<dbReference type="Gene3D" id="3.40.640.10">
    <property type="entry name" value="Type I PLP-dependent aspartate aminotransferase-like (Major domain)"/>
    <property type="match status" value="1"/>
</dbReference>